<dbReference type="PANTHER" id="PTHR12062">
    <property type="entry name" value="N-ACETYLGLUCOSAMINYLTRANSFERASE VI"/>
    <property type="match status" value="1"/>
</dbReference>
<keyword evidence="3" id="KW-1185">Reference proteome</keyword>
<proteinExistence type="predicted"/>
<evidence type="ECO:0000259" key="1">
    <source>
        <dbReference type="Pfam" id="PF04666"/>
    </source>
</evidence>
<dbReference type="AlphaFoldDB" id="A0A6S7GE86"/>
<dbReference type="Pfam" id="PF04666">
    <property type="entry name" value="MGAT4_cons"/>
    <property type="match status" value="1"/>
</dbReference>
<gene>
    <name evidence="2" type="ORF">PACLA_8A042439</name>
</gene>
<dbReference type="InterPro" id="IPR057279">
    <property type="entry name" value="MGAT4"/>
</dbReference>
<organism evidence="2 3">
    <name type="scientific">Paramuricea clavata</name>
    <name type="common">Red gorgonian</name>
    <name type="synonym">Violescent sea-whip</name>
    <dbReference type="NCBI Taxonomy" id="317549"/>
    <lineage>
        <taxon>Eukaryota</taxon>
        <taxon>Metazoa</taxon>
        <taxon>Cnidaria</taxon>
        <taxon>Anthozoa</taxon>
        <taxon>Octocorallia</taxon>
        <taxon>Malacalcyonacea</taxon>
        <taxon>Plexauridae</taxon>
        <taxon>Paramuricea</taxon>
    </lineage>
</organism>
<sequence>MGLLSRRRIPTLIQFILLITLVFLMLTFLLRPVSNHPDEIKYFGQNIGTAAVLKSEGLSLSSACLSRDILNSHEVQLYSNRLPSKQYYLTIAIPTIAREIGNKYLMKTLSSLTTNQTVGRSKTDLLIVVQLGDEDQDKRTKLAAEIKEKYAHLINEGILDIIQVYPKYYPSFDKLKRRFGDSKLRVKWRSKQVIDFSFLSCYCYGLGKYHLQLEDDVIASPYYYHKLKDFIQHYEAKEKWFTLDASVLGYIGKVYHNYDLNEIASFYYIFFDEMPVDWMEYTWREIKGQSGRWRFRAASLFQHIGLVSSLQNKKQKSKEPYFDNQTQKFLGLNPPAKVQTDLIAEKTKLKAAYEQGGGYFWGRCHHKSNCFIKIIFEKALPLQRVVVETGGNFATNDTIHHGSLKIGTYPNINDCVHYETPSPETFKKGTLDIVFPQKQTVNCLRIEIQRQQEWVFIREINVWPGRS</sequence>
<dbReference type="OrthoDB" id="2016523at2759"/>
<reference evidence="2" key="1">
    <citation type="submission" date="2020-04" db="EMBL/GenBank/DDBJ databases">
        <authorList>
            <person name="Alioto T."/>
            <person name="Alioto T."/>
            <person name="Gomez Garrido J."/>
        </authorList>
    </citation>
    <scope>NUCLEOTIDE SEQUENCE</scope>
    <source>
        <strain evidence="2">A484AB</strain>
    </source>
</reference>
<evidence type="ECO:0000313" key="3">
    <source>
        <dbReference type="Proteomes" id="UP001152795"/>
    </source>
</evidence>
<dbReference type="EMBL" id="CACRXK020000625">
    <property type="protein sequence ID" value="CAB3983531.1"/>
    <property type="molecule type" value="Genomic_DNA"/>
</dbReference>
<protein>
    <submittedName>
        <fullName evidence="2">Alpha-1,3-mannosyl-glyco 4-beta-N-acetylglucosaminyltransferase C-like isoform X1</fullName>
    </submittedName>
</protein>
<feature type="domain" description="MGAT4 conserved region" evidence="1">
    <location>
        <begin position="86"/>
        <end position="321"/>
    </location>
</feature>
<dbReference type="InterPro" id="IPR006759">
    <property type="entry name" value="Glyco_transf_54"/>
</dbReference>
<dbReference type="Proteomes" id="UP001152795">
    <property type="component" value="Unassembled WGS sequence"/>
</dbReference>
<dbReference type="GO" id="GO:0008375">
    <property type="term" value="F:acetylglucosaminyltransferase activity"/>
    <property type="evidence" value="ECO:0007669"/>
    <property type="project" value="TreeGrafter"/>
</dbReference>
<name>A0A6S7GE86_PARCT</name>
<comment type="caution">
    <text evidence="2">The sequence shown here is derived from an EMBL/GenBank/DDBJ whole genome shotgun (WGS) entry which is preliminary data.</text>
</comment>
<dbReference type="PANTHER" id="PTHR12062:SF33">
    <property type="entry name" value="ALPHA-1,6-MANNOSYL-GLYCOPROTEIN 4-BETA-N-ACETYLGLUCOSAMINYLTRANSFERASE-LIKE"/>
    <property type="match status" value="1"/>
</dbReference>
<accession>A0A6S7GE86</accession>
<dbReference type="GO" id="GO:0006487">
    <property type="term" value="P:protein N-linked glycosylation"/>
    <property type="evidence" value="ECO:0007669"/>
    <property type="project" value="TreeGrafter"/>
</dbReference>
<evidence type="ECO:0000313" key="2">
    <source>
        <dbReference type="EMBL" id="CAB3983531.1"/>
    </source>
</evidence>